<accession>A0AAP0EHD5</accession>
<proteinExistence type="predicted"/>
<reference evidence="1 2" key="1">
    <citation type="submission" date="2024-01" db="EMBL/GenBank/DDBJ databases">
        <title>Genome assemblies of Stephania.</title>
        <authorList>
            <person name="Yang L."/>
        </authorList>
    </citation>
    <scope>NUCLEOTIDE SEQUENCE [LARGE SCALE GENOMIC DNA]</scope>
    <source>
        <strain evidence="1">QJT</strain>
        <tissue evidence="1">Leaf</tissue>
    </source>
</reference>
<gene>
    <name evidence="1" type="ORF">Sjap_023974</name>
</gene>
<keyword evidence="2" id="KW-1185">Reference proteome</keyword>
<evidence type="ECO:0000313" key="1">
    <source>
        <dbReference type="EMBL" id="KAK9090797.1"/>
    </source>
</evidence>
<dbReference type="EMBL" id="JBBNAE010000010">
    <property type="protein sequence ID" value="KAK9090797.1"/>
    <property type="molecule type" value="Genomic_DNA"/>
</dbReference>
<name>A0AAP0EHD5_9MAGN</name>
<protein>
    <submittedName>
        <fullName evidence="1">Uncharacterized protein</fullName>
    </submittedName>
</protein>
<evidence type="ECO:0000313" key="2">
    <source>
        <dbReference type="Proteomes" id="UP001417504"/>
    </source>
</evidence>
<dbReference type="Proteomes" id="UP001417504">
    <property type="component" value="Unassembled WGS sequence"/>
</dbReference>
<sequence length="54" mass="5877">MSVALEDVGILLKISVTGKVIATNNFSRYTEDFRMEAIELVSMLLGVSIEGAED</sequence>
<comment type="caution">
    <text evidence="1">The sequence shown here is derived from an EMBL/GenBank/DDBJ whole genome shotgun (WGS) entry which is preliminary data.</text>
</comment>
<dbReference type="AlphaFoldDB" id="A0AAP0EHD5"/>
<organism evidence="1 2">
    <name type="scientific">Stephania japonica</name>
    <dbReference type="NCBI Taxonomy" id="461633"/>
    <lineage>
        <taxon>Eukaryota</taxon>
        <taxon>Viridiplantae</taxon>
        <taxon>Streptophyta</taxon>
        <taxon>Embryophyta</taxon>
        <taxon>Tracheophyta</taxon>
        <taxon>Spermatophyta</taxon>
        <taxon>Magnoliopsida</taxon>
        <taxon>Ranunculales</taxon>
        <taxon>Menispermaceae</taxon>
        <taxon>Menispermoideae</taxon>
        <taxon>Cissampelideae</taxon>
        <taxon>Stephania</taxon>
    </lineage>
</organism>